<dbReference type="Proteomes" id="UP000503399">
    <property type="component" value="Chromosome"/>
</dbReference>
<reference evidence="8 9" key="1">
    <citation type="submission" date="2020-02" db="EMBL/GenBank/DDBJ databases">
        <authorList>
            <person name="Hogendoorn C."/>
        </authorList>
    </citation>
    <scope>NUCLEOTIDE SEQUENCE [LARGE SCALE GENOMIC DNA]</scope>
    <source>
        <strain evidence="8">R501</strain>
    </source>
</reference>
<gene>
    <name evidence="8" type="ORF">R50_1330</name>
</gene>
<dbReference type="AlphaFoldDB" id="A0A6F8ZGS0"/>
<accession>A0A6F8ZGS0</accession>
<dbReference type="KEGG" id="hfv:R50_1330"/>
<evidence type="ECO:0000256" key="6">
    <source>
        <dbReference type="RuleBase" id="RU003704"/>
    </source>
</evidence>
<keyword evidence="2 6" id="KW-0808">Transferase</keyword>
<keyword evidence="3" id="KW-0547">Nucleotide-binding</keyword>
<dbReference type="InterPro" id="IPR029056">
    <property type="entry name" value="Ribokinase-like"/>
</dbReference>
<sequence length="315" mass="32834">MGLLAIGEMLIDLIPEPHPAGGPPCYRPYAGGAPANAAVAAARLGRRVRFWGRLSRDAFGQMLLAALEEEGVDTGFVQRADDPTALAVVELDAAGQRRFRFYHTDTADAGLDAAGLAEGLWVGMRIAHAGSVSLAALPAREATLAALREARARGLVVSLDVNARPGLWPQPQELPAVTREALRLAEVVKLSDEDAAALQLEPDPVDWLLAEGAGLVLFTRGAAGARLASRRAQVEMEAFPVQAVDSTGAGDAFMGAALAWLLDRQLGAGEAGTLDAPDLRALGRQAAAAGALACTRRGGIASLPDRAELEAFLKA</sequence>
<dbReference type="PRINTS" id="PR00990">
    <property type="entry name" value="RIBOKINASE"/>
</dbReference>
<dbReference type="GO" id="GO:0008865">
    <property type="term" value="F:fructokinase activity"/>
    <property type="evidence" value="ECO:0007669"/>
    <property type="project" value="UniProtKB-ARBA"/>
</dbReference>
<dbReference type="InterPro" id="IPR011611">
    <property type="entry name" value="PfkB_dom"/>
</dbReference>
<keyword evidence="5" id="KW-0067">ATP-binding</keyword>
<dbReference type="InterPro" id="IPR002173">
    <property type="entry name" value="Carboh/pur_kinase_PfkB_CS"/>
</dbReference>
<evidence type="ECO:0000256" key="4">
    <source>
        <dbReference type="ARBA" id="ARBA00022777"/>
    </source>
</evidence>
<evidence type="ECO:0000256" key="3">
    <source>
        <dbReference type="ARBA" id="ARBA00022741"/>
    </source>
</evidence>
<proteinExistence type="inferred from homology"/>
<protein>
    <submittedName>
        <fullName evidence="8">PfkB domain-containing protein</fullName>
    </submittedName>
</protein>
<keyword evidence="9" id="KW-1185">Reference proteome</keyword>
<evidence type="ECO:0000313" key="9">
    <source>
        <dbReference type="Proteomes" id="UP000503399"/>
    </source>
</evidence>
<evidence type="ECO:0000256" key="1">
    <source>
        <dbReference type="ARBA" id="ARBA00010688"/>
    </source>
</evidence>
<evidence type="ECO:0000313" key="8">
    <source>
        <dbReference type="EMBL" id="CAB1128836.1"/>
    </source>
</evidence>
<dbReference type="CDD" id="cd01167">
    <property type="entry name" value="bac_FRK"/>
    <property type="match status" value="1"/>
</dbReference>
<evidence type="ECO:0000259" key="7">
    <source>
        <dbReference type="Pfam" id="PF00294"/>
    </source>
</evidence>
<dbReference type="GO" id="GO:0005524">
    <property type="term" value="F:ATP binding"/>
    <property type="evidence" value="ECO:0007669"/>
    <property type="project" value="UniProtKB-KW"/>
</dbReference>
<dbReference type="PANTHER" id="PTHR43085">
    <property type="entry name" value="HEXOKINASE FAMILY MEMBER"/>
    <property type="match status" value="1"/>
</dbReference>
<dbReference type="PROSITE" id="PS00584">
    <property type="entry name" value="PFKB_KINASES_2"/>
    <property type="match status" value="1"/>
</dbReference>
<keyword evidence="4 6" id="KW-0418">Kinase</keyword>
<dbReference type="InterPro" id="IPR002139">
    <property type="entry name" value="Ribo/fructo_kinase"/>
</dbReference>
<dbReference type="Pfam" id="PF00294">
    <property type="entry name" value="PfkB"/>
    <property type="match status" value="1"/>
</dbReference>
<dbReference type="InterPro" id="IPR050306">
    <property type="entry name" value="PfkB_Carbo_kinase"/>
</dbReference>
<dbReference type="GO" id="GO:0006000">
    <property type="term" value="P:fructose metabolic process"/>
    <property type="evidence" value="ECO:0007669"/>
    <property type="project" value="UniProtKB-ARBA"/>
</dbReference>
<organism evidence="8 9">
    <name type="scientific">Candidatus Hydrogenisulfobacillus filiaventi</name>
    <dbReference type="NCBI Taxonomy" id="2707344"/>
    <lineage>
        <taxon>Bacteria</taxon>
        <taxon>Bacillati</taxon>
        <taxon>Bacillota</taxon>
        <taxon>Clostridia</taxon>
        <taxon>Eubacteriales</taxon>
        <taxon>Clostridiales Family XVII. Incertae Sedis</taxon>
        <taxon>Candidatus Hydrogenisulfobacillus</taxon>
    </lineage>
</organism>
<comment type="similarity">
    <text evidence="1 6">Belongs to the carbohydrate kinase PfkB family.</text>
</comment>
<name>A0A6F8ZGS0_9FIRM</name>
<dbReference type="PANTHER" id="PTHR43085:SF1">
    <property type="entry name" value="PSEUDOURIDINE KINASE-RELATED"/>
    <property type="match status" value="1"/>
</dbReference>
<dbReference type="SUPFAM" id="SSF53613">
    <property type="entry name" value="Ribokinase-like"/>
    <property type="match status" value="1"/>
</dbReference>
<feature type="domain" description="Carbohydrate kinase PfkB" evidence="7">
    <location>
        <begin position="4"/>
        <end position="305"/>
    </location>
</feature>
<evidence type="ECO:0000256" key="5">
    <source>
        <dbReference type="ARBA" id="ARBA00022840"/>
    </source>
</evidence>
<dbReference type="Gene3D" id="3.40.1190.20">
    <property type="match status" value="1"/>
</dbReference>
<evidence type="ECO:0000256" key="2">
    <source>
        <dbReference type="ARBA" id="ARBA00022679"/>
    </source>
</evidence>
<dbReference type="EMBL" id="LR778114">
    <property type="protein sequence ID" value="CAB1128836.1"/>
    <property type="molecule type" value="Genomic_DNA"/>
</dbReference>